<sequence length="85" mass="9091">MKNLFARRAAPGRAAEVKAWVIQHLALTDDDLVTVAELACHEPGCPPVETVVTVHGSDGSRRTWCVHRALADIDEGDVTTALSGD</sequence>
<name>A0A7S9LQM4_9RHOB</name>
<evidence type="ECO:0000313" key="1">
    <source>
        <dbReference type="EMBL" id="QPH53314.1"/>
    </source>
</evidence>
<dbReference type="AlphaFoldDB" id="A0A7S9LQM4"/>
<dbReference type="Proteomes" id="UP000594800">
    <property type="component" value="Chromosome"/>
</dbReference>
<accession>A0A7S9LQM4</accession>
<gene>
    <name evidence="1" type="ORF">I0K15_16205</name>
</gene>
<protein>
    <recommendedName>
        <fullName evidence="3">Nitrate reductase</fullName>
    </recommendedName>
</protein>
<evidence type="ECO:0000313" key="2">
    <source>
        <dbReference type="Proteomes" id="UP000594800"/>
    </source>
</evidence>
<dbReference type="KEGG" id="poz:I0K15_16205"/>
<organism evidence="1 2">
    <name type="scientific">Pontivivens ytuae</name>
    <dbReference type="NCBI Taxonomy" id="2789856"/>
    <lineage>
        <taxon>Bacteria</taxon>
        <taxon>Pseudomonadati</taxon>
        <taxon>Pseudomonadota</taxon>
        <taxon>Alphaproteobacteria</taxon>
        <taxon>Rhodobacterales</taxon>
        <taxon>Paracoccaceae</taxon>
        <taxon>Pontivivens</taxon>
    </lineage>
</organism>
<reference evidence="1 2" key="1">
    <citation type="submission" date="2020-11" db="EMBL/GenBank/DDBJ databases">
        <title>Description of Pontivivens ytuae sp. nov. isolated from deep sea sediment of Mariana Trench.</title>
        <authorList>
            <person name="Wang Z."/>
            <person name="Sun Q.-L."/>
            <person name="Xu X.-D."/>
            <person name="Tang Y.-Z."/>
            <person name="Zhang J."/>
        </authorList>
    </citation>
    <scope>NUCLEOTIDE SEQUENCE [LARGE SCALE GENOMIC DNA]</scope>
    <source>
        <strain evidence="1 2">MT2928</strain>
    </source>
</reference>
<evidence type="ECO:0008006" key="3">
    <source>
        <dbReference type="Google" id="ProtNLM"/>
    </source>
</evidence>
<proteinExistence type="predicted"/>
<dbReference type="RefSeq" id="WP_196102524.1">
    <property type="nucleotide sequence ID" value="NZ_CP064942.1"/>
</dbReference>
<dbReference type="EMBL" id="CP064942">
    <property type="protein sequence ID" value="QPH53314.1"/>
    <property type="molecule type" value="Genomic_DNA"/>
</dbReference>
<keyword evidence="2" id="KW-1185">Reference proteome</keyword>